<evidence type="ECO:0000259" key="2">
    <source>
        <dbReference type="PROSITE" id="PS51782"/>
    </source>
</evidence>
<comment type="caution">
    <text evidence="3">The sequence shown here is derived from an EMBL/GenBank/DDBJ whole genome shotgun (WGS) entry which is preliminary data.</text>
</comment>
<dbReference type="InterPro" id="IPR023346">
    <property type="entry name" value="Lysozyme-like_dom_sf"/>
</dbReference>
<feature type="signal peptide" evidence="1">
    <location>
        <begin position="1"/>
        <end position="23"/>
    </location>
</feature>
<dbReference type="PANTHER" id="PTHR33734:SF22">
    <property type="entry name" value="MEMBRANE-BOUND LYTIC MUREIN TRANSGLYCOSYLASE D"/>
    <property type="match status" value="1"/>
</dbReference>
<feature type="domain" description="LysM" evidence="2">
    <location>
        <begin position="436"/>
        <end position="482"/>
    </location>
</feature>
<dbReference type="SUPFAM" id="SSF54106">
    <property type="entry name" value="LysM domain"/>
    <property type="match status" value="2"/>
</dbReference>
<dbReference type="Proteomes" id="UP000321721">
    <property type="component" value="Unassembled WGS sequence"/>
</dbReference>
<gene>
    <name evidence="3" type="ORF">FRY74_00210</name>
</gene>
<evidence type="ECO:0000256" key="1">
    <source>
        <dbReference type="SAM" id="SignalP"/>
    </source>
</evidence>
<reference evidence="3 4" key="1">
    <citation type="submission" date="2019-08" db="EMBL/GenBank/DDBJ databases">
        <title>Genome of Vicingus serpentipes NCIMB 15042.</title>
        <authorList>
            <person name="Bowman J.P."/>
        </authorList>
    </citation>
    <scope>NUCLEOTIDE SEQUENCE [LARGE SCALE GENOMIC DNA]</scope>
    <source>
        <strain evidence="3 4">NCIMB 15042</strain>
    </source>
</reference>
<dbReference type="SMART" id="SM00257">
    <property type="entry name" value="LysM"/>
    <property type="match status" value="2"/>
</dbReference>
<dbReference type="CDD" id="cd00118">
    <property type="entry name" value="LysM"/>
    <property type="match status" value="2"/>
</dbReference>
<accession>A0A5C6RWD6</accession>
<dbReference type="Gene3D" id="3.10.350.10">
    <property type="entry name" value="LysM domain"/>
    <property type="match status" value="2"/>
</dbReference>
<dbReference type="RefSeq" id="WP_147097462.1">
    <property type="nucleotide sequence ID" value="NZ_VOOS01000001.1"/>
</dbReference>
<keyword evidence="1" id="KW-0732">Signal</keyword>
<dbReference type="CDD" id="cd16894">
    <property type="entry name" value="MltD-like"/>
    <property type="match status" value="1"/>
</dbReference>
<dbReference type="InterPro" id="IPR036779">
    <property type="entry name" value="LysM_dom_sf"/>
</dbReference>
<name>A0A5C6RWD6_9FLAO</name>
<dbReference type="EMBL" id="VOOS01000001">
    <property type="protein sequence ID" value="TXB66641.1"/>
    <property type="molecule type" value="Genomic_DNA"/>
</dbReference>
<proteinExistence type="predicted"/>
<organism evidence="3 4">
    <name type="scientific">Vicingus serpentipes</name>
    <dbReference type="NCBI Taxonomy" id="1926625"/>
    <lineage>
        <taxon>Bacteria</taxon>
        <taxon>Pseudomonadati</taxon>
        <taxon>Bacteroidota</taxon>
        <taxon>Flavobacteriia</taxon>
        <taxon>Flavobacteriales</taxon>
        <taxon>Vicingaceae</taxon>
        <taxon>Vicingus</taxon>
    </lineage>
</organism>
<feature type="domain" description="LysM" evidence="2">
    <location>
        <begin position="355"/>
        <end position="398"/>
    </location>
</feature>
<dbReference type="OrthoDB" id="9815002at2"/>
<feature type="chain" id="PRO_5022664790" evidence="1">
    <location>
        <begin position="24"/>
        <end position="482"/>
    </location>
</feature>
<dbReference type="PROSITE" id="PS51782">
    <property type="entry name" value="LYSM"/>
    <property type="match status" value="2"/>
</dbReference>
<dbReference type="Gene3D" id="1.10.530.10">
    <property type="match status" value="1"/>
</dbReference>
<sequence>MLKIKKTYLFLFSLLLASSFLIAQEESSYTTEFNNLTTSIYFKSLLKISDLNTPNPTKEQSNKLQIDSLNGDSILKTLENNFSLTYNSKVQEYINLYSNGKNIHFLNYLINYYSPNLITLLNKNNLPTEFLLIPAICSGFNPNSMNNFGGTGFWHLNYPQALKYGLAVNEYVDERKDINKSSEAALKYLTHLNSLYNNWELTLAAYSSGSGNINNLLNRHNASTYQEIYPYLNTNTRDIVPALQAMIYCYAQNNSNGNKIEPKLDVDTFYIEHQLQFKAIEDVAKINTKELFFYNPTLNKAVFPASFEAVFPKSKMDKFYQLCDSIYYYQDSVLLKPIEKPQTEQFVIPTGSEPITYTVKSGDVLGVIAEKYDVRVSQLQDWNNISGTRIDIGQKLLIYSKANAPSRVKETKAPEPVYNEKNDKVEDIEPSNEDYITYTVKSGDNLWVIAKKYSGISAQNIMDLNGIDGNLDVGQVLKIKKK</sequence>
<dbReference type="InterPro" id="IPR008258">
    <property type="entry name" value="Transglycosylase_SLT_dom_1"/>
</dbReference>
<protein>
    <submittedName>
        <fullName evidence="3">LysM peptidoglycan-binding domain-containing protein</fullName>
    </submittedName>
</protein>
<evidence type="ECO:0000313" key="3">
    <source>
        <dbReference type="EMBL" id="TXB66641.1"/>
    </source>
</evidence>
<evidence type="ECO:0000313" key="4">
    <source>
        <dbReference type="Proteomes" id="UP000321721"/>
    </source>
</evidence>
<dbReference type="PANTHER" id="PTHR33734">
    <property type="entry name" value="LYSM DOMAIN-CONTAINING GPI-ANCHORED PROTEIN 2"/>
    <property type="match status" value="1"/>
</dbReference>
<keyword evidence="4" id="KW-1185">Reference proteome</keyword>
<dbReference type="InterPro" id="IPR018392">
    <property type="entry name" value="LysM"/>
</dbReference>
<dbReference type="Pfam" id="PF01464">
    <property type="entry name" value="SLT"/>
    <property type="match status" value="1"/>
</dbReference>
<dbReference type="AlphaFoldDB" id="A0A5C6RWD6"/>
<dbReference type="Pfam" id="PF01476">
    <property type="entry name" value="LysM"/>
    <property type="match status" value="2"/>
</dbReference>
<dbReference type="SUPFAM" id="SSF53955">
    <property type="entry name" value="Lysozyme-like"/>
    <property type="match status" value="1"/>
</dbReference>